<evidence type="ECO:0000313" key="1">
    <source>
        <dbReference type="EMBL" id="MPM43204.1"/>
    </source>
</evidence>
<accession>A0A645A053</accession>
<reference evidence="1" key="1">
    <citation type="submission" date="2019-08" db="EMBL/GenBank/DDBJ databases">
        <authorList>
            <person name="Kucharzyk K."/>
            <person name="Murdoch R.W."/>
            <person name="Higgins S."/>
            <person name="Loffler F."/>
        </authorList>
    </citation>
    <scope>NUCLEOTIDE SEQUENCE</scope>
</reference>
<organism evidence="1">
    <name type="scientific">bioreactor metagenome</name>
    <dbReference type="NCBI Taxonomy" id="1076179"/>
    <lineage>
        <taxon>unclassified sequences</taxon>
        <taxon>metagenomes</taxon>
        <taxon>ecological metagenomes</taxon>
    </lineage>
</organism>
<protein>
    <submittedName>
        <fullName evidence="1">Uncharacterized protein</fullName>
    </submittedName>
</protein>
<sequence length="93" mass="9939">MPLTGQPRTVKTSAYACSLAVEDTDAGCRSDEVAGCLEPCGEIVVLDAMGERRVVPADLDRQVAAKAGVSAEEDRPWSCNRLPEWFARSEAGV</sequence>
<dbReference type="EMBL" id="VSSQ01010015">
    <property type="protein sequence ID" value="MPM43204.1"/>
    <property type="molecule type" value="Genomic_DNA"/>
</dbReference>
<comment type="caution">
    <text evidence="1">The sequence shown here is derived from an EMBL/GenBank/DDBJ whole genome shotgun (WGS) entry which is preliminary data.</text>
</comment>
<name>A0A645A053_9ZZZZ</name>
<gene>
    <name evidence="1" type="ORF">SDC9_89877</name>
</gene>
<dbReference type="AlphaFoldDB" id="A0A645A053"/>
<proteinExistence type="predicted"/>